<dbReference type="InterPro" id="IPR039426">
    <property type="entry name" value="TonB-dep_rcpt-like"/>
</dbReference>
<keyword evidence="2" id="KW-0813">Transport</keyword>
<proteinExistence type="predicted"/>
<evidence type="ECO:0000256" key="7">
    <source>
        <dbReference type="SAM" id="SignalP"/>
    </source>
</evidence>
<dbReference type="PANTHER" id="PTHR30069:SF46">
    <property type="entry name" value="OAR PROTEIN"/>
    <property type="match status" value="1"/>
</dbReference>
<feature type="domain" description="TonB-dependent transporter Oar-like beta-barrel" evidence="8">
    <location>
        <begin position="575"/>
        <end position="874"/>
    </location>
</feature>
<evidence type="ECO:0000256" key="1">
    <source>
        <dbReference type="ARBA" id="ARBA00004571"/>
    </source>
</evidence>
<keyword evidence="5" id="KW-0472">Membrane</keyword>
<dbReference type="AlphaFoldDB" id="A0A4R6YU57"/>
<evidence type="ECO:0000313" key="10">
    <source>
        <dbReference type="Proteomes" id="UP000295293"/>
    </source>
</evidence>
<keyword evidence="10" id="KW-1185">Reference proteome</keyword>
<sequence>MCNTPSGDSCVKNLRQKFAITSPRRLLFLALGLGLSSLAYAQSNTVGSIYGSAKAGATINVESVDTGQKREVSVDANGRYRVNSLPAGKYRVSGSAGGGSEDQVVTVSPGVGTELNLAAGSQELETIQVTAAAAANPVDVSSVELVSVIRADMVNKLPVARDISSTALLTPGTVQGDSTFGNLASFGGASVAENVYYINGFNVTNIRNGIQFTQVPYEAVESTTIKNGGYGAEFGRSTGGVIDITTRHGTNRWEFGANTYWQPKQLRESSPNVYFPDGRIYIYNEDDESSELYYNAFASGPLIKDRLFIYALYQGNTVETSNYANGSVSPNKRKDPLGLFKLDWIIADRHRFELTALTDERTTDYTAYKTAGYSTQITGKTGTGSTTRGGENYIGKYTANLTDDFSLSASYGYGKYSQADASSGGNCPYVIDARGGTTQNLGCWVSSTAPSSENADTRKASRIDLEWHLGDHSLRGGLDNETILTVNEVALSGGIGWRYIDVVPGAILQNGTAVPVGVTQAVRTRVRIEGGSFESQNTAQYLEDNWQVTDRLLAYIGVRNETFDNRNDLGQSFIKADRQIAPRLGLSWDVNGDSSAKIYGTLGRYHLPIPTNINYRVAGSLTDRANWYVFDPATSRIDPVTGVPTSLGAQIGGTYAFANGIAPDPRTVAAQNIRPMYQDELTLGYQQMLSDNWSLGLRGVHRRLKSMIEDTCQSAGIARWAEDNGYTNFSPDSLPPCILINPGFDASLYLDINGDGNLSEHLVPARYFGLPRAKRNYNALEVSAEHAYADNWYLQASYTWSRSYGNTEGFVRTDNGQIDAGNTTSFDRPGLMDGGYGVLPNDHRHLLKAHGFRDLSDEWRLGFNWRSQSGRPLNCFGVYPEDGADPEAAGYGAASFYCGGKLQPRGSKGRIGWTHNLDLGLQYTPRWGDGRLTLSADVFNVFNWNKELERQETAETDDRTPNPSYMLPLTYQAPRMIRFSARYLFSL</sequence>
<dbReference type="OrthoDB" id="9768147at2"/>
<keyword evidence="7" id="KW-0732">Signal</keyword>
<dbReference type="PANTHER" id="PTHR30069">
    <property type="entry name" value="TONB-DEPENDENT OUTER MEMBRANE RECEPTOR"/>
    <property type="match status" value="1"/>
</dbReference>
<keyword evidence="4" id="KW-0812">Transmembrane</keyword>
<name>A0A4R6YU57_9GAMM</name>
<dbReference type="InterPro" id="IPR057601">
    <property type="entry name" value="Oar-like_b-barrel"/>
</dbReference>
<dbReference type="Gene3D" id="2.40.170.20">
    <property type="entry name" value="TonB-dependent receptor, beta-barrel domain"/>
    <property type="match status" value="1"/>
</dbReference>
<accession>A0A4R6YU57</accession>
<feature type="signal peptide" evidence="7">
    <location>
        <begin position="1"/>
        <end position="41"/>
    </location>
</feature>
<comment type="caution">
    <text evidence="9">The sequence shown here is derived from an EMBL/GenBank/DDBJ whole genome shotgun (WGS) entry which is preliminary data.</text>
</comment>
<evidence type="ECO:0000256" key="4">
    <source>
        <dbReference type="ARBA" id="ARBA00022692"/>
    </source>
</evidence>
<dbReference type="Gene3D" id="2.60.40.1120">
    <property type="entry name" value="Carboxypeptidase-like, regulatory domain"/>
    <property type="match status" value="1"/>
</dbReference>
<dbReference type="InterPro" id="IPR036942">
    <property type="entry name" value="Beta-barrel_TonB_sf"/>
</dbReference>
<keyword evidence="6" id="KW-0998">Cell outer membrane</keyword>
<evidence type="ECO:0000256" key="3">
    <source>
        <dbReference type="ARBA" id="ARBA00022452"/>
    </source>
</evidence>
<dbReference type="Pfam" id="PF25183">
    <property type="entry name" value="OMP_b-brl_4"/>
    <property type="match status" value="2"/>
</dbReference>
<dbReference type="SUPFAM" id="SSF49478">
    <property type="entry name" value="Cna protein B-type domain"/>
    <property type="match status" value="1"/>
</dbReference>
<comment type="subcellular location">
    <subcellularLocation>
        <location evidence="1">Cell outer membrane</location>
        <topology evidence="1">Multi-pass membrane protein</topology>
    </subcellularLocation>
</comment>
<dbReference type="GO" id="GO:0015344">
    <property type="term" value="F:siderophore uptake transmembrane transporter activity"/>
    <property type="evidence" value="ECO:0007669"/>
    <property type="project" value="TreeGrafter"/>
</dbReference>
<protein>
    <submittedName>
        <fullName evidence="9">TonB-dependent receptor-like protein</fullName>
    </submittedName>
</protein>
<evidence type="ECO:0000256" key="6">
    <source>
        <dbReference type="ARBA" id="ARBA00023237"/>
    </source>
</evidence>
<evidence type="ECO:0000259" key="8">
    <source>
        <dbReference type="Pfam" id="PF25183"/>
    </source>
</evidence>
<feature type="domain" description="TonB-dependent transporter Oar-like beta-barrel" evidence="8">
    <location>
        <begin position="320"/>
        <end position="567"/>
    </location>
</feature>
<feature type="chain" id="PRO_5021018244" evidence="7">
    <location>
        <begin position="42"/>
        <end position="987"/>
    </location>
</feature>
<evidence type="ECO:0000256" key="2">
    <source>
        <dbReference type="ARBA" id="ARBA00022448"/>
    </source>
</evidence>
<dbReference type="Proteomes" id="UP000295293">
    <property type="component" value="Unassembled WGS sequence"/>
</dbReference>
<keyword evidence="9" id="KW-0675">Receptor</keyword>
<reference evidence="9 10" key="1">
    <citation type="submission" date="2019-03" db="EMBL/GenBank/DDBJ databases">
        <title>Genomic Encyclopedia of Type Strains, Phase IV (KMG-IV): sequencing the most valuable type-strain genomes for metagenomic binning, comparative biology and taxonomic classification.</title>
        <authorList>
            <person name="Goeker M."/>
        </authorList>
    </citation>
    <scope>NUCLEOTIDE SEQUENCE [LARGE SCALE GENOMIC DNA]</scope>
    <source>
        <strain evidence="9 10">DSM 21667</strain>
    </source>
</reference>
<organism evidence="9 10">
    <name type="scientific">Tahibacter aquaticus</name>
    <dbReference type="NCBI Taxonomy" id="520092"/>
    <lineage>
        <taxon>Bacteria</taxon>
        <taxon>Pseudomonadati</taxon>
        <taxon>Pseudomonadota</taxon>
        <taxon>Gammaproteobacteria</taxon>
        <taxon>Lysobacterales</taxon>
        <taxon>Rhodanobacteraceae</taxon>
        <taxon>Tahibacter</taxon>
    </lineage>
</organism>
<dbReference type="GO" id="GO:0009279">
    <property type="term" value="C:cell outer membrane"/>
    <property type="evidence" value="ECO:0007669"/>
    <property type="project" value="UniProtKB-SubCell"/>
</dbReference>
<dbReference type="EMBL" id="SNZH01000009">
    <property type="protein sequence ID" value="TDR42046.1"/>
    <property type="molecule type" value="Genomic_DNA"/>
</dbReference>
<keyword evidence="3" id="KW-1134">Transmembrane beta strand</keyword>
<dbReference type="InterPro" id="IPR037066">
    <property type="entry name" value="Plug_dom_sf"/>
</dbReference>
<evidence type="ECO:0000313" key="9">
    <source>
        <dbReference type="EMBL" id="TDR42046.1"/>
    </source>
</evidence>
<evidence type="ECO:0000256" key="5">
    <source>
        <dbReference type="ARBA" id="ARBA00023136"/>
    </source>
</evidence>
<dbReference type="GO" id="GO:0044718">
    <property type="term" value="P:siderophore transmembrane transport"/>
    <property type="evidence" value="ECO:0007669"/>
    <property type="project" value="TreeGrafter"/>
</dbReference>
<dbReference type="SUPFAM" id="SSF56935">
    <property type="entry name" value="Porins"/>
    <property type="match status" value="1"/>
</dbReference>
<gene>
    <name evidence="9" type="ORF">DFR29_109102</name>
</gene>
<dbReference type="Pfam" id="PF13620">
    <property type="entry name" value="CarboxypepD_reg"/>
    <property type="match status" value="1"/>
</dbReference>
<dbReference type="Gene3D" id="2.170.130.10">
    <property type="entry name" value="TonB-dependent receptor, plug domain"/>
    <property type="match status" value="1"/>
</dbReference>